<dbReference type="OrthoDB" id="426386at2759"/>
<evidence type="ECO:0000259" key="4">
    <source>
        <dbReference type="Pfam" id="PF13460"/>
    </source>
</evidence>
<dbReference type="InterPro" id="IPR008979">
    <property type="entry name" value="Galactose-bd-like_sf"/>
</dbReference>
<reference evidence="5" key="1">
    <citation type="submission" date="2020-12" db="EMBL/GenBank/DDBJ databases">
        <authorList>
            <person name="Iha C."/>
        </authorList>
    </citation>
    <scope>NUCLEOTIDE SEQUENCE</scope>
</reference>
<dbReference type="SUPFAM" id="SSF51735">
    <property type="entry name" value="NAD(P)-binding Rossmann-fold domains"/>
    <property type="match status" value="1"/>
</dbReference>
<comment type="caution">
    <text evidence="5">The sequence shown here is derived from an EMBL/GenBank/DDBJ whole genome shotgun (WGS) entry which is preliminary data.</text>
</comment>
<name>A0A8S1IQG2_9CHLO</name>
<evidence type="ECO:0008006" key="7">
    <source>
        <dbReference type="Google" id="ProtNLM"/>
    </source>
</evidence>
<dbReference type="Pfam" id="PF13460">
    <property type="entry name" value="NAD_binding_10"/>
    <property type="match status" value="1"/>
</dbReference>
<evidence type="ECO:0000256" key="2">
    <source>
        <dbReference type="SAM" id="MobiDB-lite"/>
    </source>
</evidence>
<feature type="domain" description="NADH:ubiquinone oxidoreductase intermediate-associated protein 30" evidence="3">
    <location>
        <begin position="36"/>
        <end position="198"/>
    </location>
</feature>
<keyword evidence="6" id="KW-1185">Reference proteome</keyword>
<organism evidence="5 6">
    <name type="scientific">Ostreobium quekettii</name>
    <dbReference type="NCBI Taxonomy" id="121088"/>
    <lineage>
        <taxon>Eukaryota</taxon>
        <taxon>Viridiplantae</taxon>
        <taxon>Chlorophyta</taxon>
        <taxon>core chlorophytes</taxon>
        <taxon>Ulvophyceae</taxon>
        <taxon>TCBD clade</taxon>
        <taxon>Bryopsidales</taxon>
        <taxon>Ostreobineae</taxon>
        <taxon>Ostreobiaceae</taxon>
        <taxon>Ostreobium</taxon>
    </lineage>
</organism>
<feature type="compositionally biased region" description="Pro residues" evidence="2">
    <location>
        <begin position="356"/>
        <end position="371"/>
    </location>
</feature>
<dbReference type="Gene3D" id="2.60.120.430">
    <property type="entry name" value="Galactose-binding lectin"/>
    <property type="match status" value="1"/>
</dbReference>
<dbReference type="EMBL" id="CAJHUC010000370">
    <property type="protein sequence ID" value="CAD7695637.1"/>
    <property type="molecule type" value="Genomic_DNA"/>
</dbReference>
<dbReference type="InterPro" id="IPR016040">
    <property type="entry name" value="NAD(P)-bd_dom"/>
</dbReference>
<proteinExistence type="inferred from homology"/>
<gene>
    <name evidence="5" type="ORF">OSTQU699_LOCUS998</name>
</gene>
<evidence type="ECO:0000256" key="1">
    <source>
        <dbReference type="ARBA" id="ARBA00007884"/>
    </source>
</evidence>
<sequence>MEDPERVDAQGNVHLGEAAIEMLPHTATAAEEILNLQTQKDVEMWERLDDVIMGGKSSSSIKLAGDGSGAVWSGDLVVEGGGFCGCRISLPKSLDLSMFDGVEFTAKGNGSIFKLNLATAQSEGGKTYQASFETVEGAWTEVKLPWHEFVPVDQAMYEPGRPPADPSNVVGFTLVYSRFTHNRMPNPKYSPGPFEFEIKGGISVFRDPRPQIVLVSSGALERSALIGDDAAAREKEIPIVQMNPKGLLDWKYAGENAIRATGLPYTVVRPCGLKDDGEMVPNLIEGDQGDQFRGTLTFGDVADVVVRVLDSPAAAYKTFEIRRSNDPLLEGRTMSDADYRRMFLKLALDRHRPRVGLPPFPPPYMSSPPAPTDSELEQTAKGQDNVADTEGQGEDSVTKVSETANATS</sequence>
<feature type="compositionally biased region" description="Polar residues" evidence="2">
    <location>
        <begin position="398"/>
        <end position="408"/>
    </location>
</feature>
<protein>
    <recommendedName>
        <fullName evidence="7">NADH:ubiquinone oxidoreductase intermediate-associated protein 30 domain-containing protein</fullName>
    </recommendedName>
</protein>
<dbReference type="Pfam" id="PF08547">
    <property type="entry name" value="CIA30"/>
    <property type="match status" value="1"/>
</dbReference>
<dbReference type="AlphaFoldDB" id="A0A8S1IQG2"/>
<dbReference type="Gene3D" id="3.40.50.720">
    <property type="entry name" value="NAD(P)-binding Rossmann-like Domain"/>
    <property type="match status" value="1"/>
</dbReference>
<dbReference type="PANTHER" id="PTHR13194:SF19">
    <property type="entry name" value="NAD(P)-BINDING ROSSMANN-FOLD SUPERFAMILY PROTEIN"/>
    <property type="match status" value="1"/>
</dbReference>
<dbReference type="Proteomes" id="UP000708148">
    <property type="component" value="Unassembled WGS sequence"/>
</dbReference>
<feature type="domain" description="NAD(P)-binding" evidence="4">
    <location>
        <begin position="240"/>
        <end position="312"/>
    </location>
</feature>
<feature type="region of interest" description="Disordered" evidence="2">
    <location>
        <begin position="354"/>
        <end position="408"/>
    </location>
</feature>
<comment type="similarity">
    <text evidence="1">Belongs to the CIA30 family.</text>
</comment>
<evidence type="ECO:0000259" key="3">
    <source>
        <dbReference type="Pfam" id="PF08547"/>
    </source>
</evidence>
<dbReference type="InterPro" id="IPR036291">
    <property type="entry name" value="NAD(P)-bd_dom_sf"/>
</dbReference>
<dbReference type="InterPro" id="IPR013857">
    <property type="entry name" value="NADH-UbQ_OxRdtase-assoc_prot30"/>
</dbReference>
<evidence type="ECO:0000313" key="5">
    <source>
        <dbReference type="EMBL" id="CAD7695637.1"/>
    </source>
</evidence>
<dbReference type="SUPFAM" id="SSF49785">
    <property type="entry name" value="Galactose-binding domain-like"/>
    <property type="match status" value="1"/>
</dbReference>
<dbReference type="GO" id="GO:0051082">
    <property type="term" value="F:unfolded protein binding"/>
    <property type="evidence" value="ECO:0007669"/>
    <property type="project" value="TreeGrafter"/>
</dbReference>
<dbReference type="InterPro" id="IPR039131">
    <property type="entry name" value="NDUFAF1"/>
</dbReference>
<dbReference type="GO" id="GO:0010257">
    <property type="term" value="P:NADH dehydrogenase complex assembly"/>
    <property type="evidence" value="ECO:0007669"/>
    <property type="project" value="TreeGrafter"/>
</dbReference>
<dbReference type="PANTHER" id="PTHR13194">
    <property type="entry name" value="COMPLEX I INTERMEDIATE-ASSOCIATED PROTEIN 30"/>
    <property type="match status" value="1"/>
</dbReference>
<accession>A0A8S1IQG2</accession>
<evidence type="ECO:0000313" key="6">
    <source>
        <dbReference type="Proteomes" id="UP000708148"/>
    </source>
</evidence>